<evidence type="ECO:0000313" key="7">
    <source>
        <dbReference type="Proteomes" id="UP000319353"/>
    </source>
</evidence>
<dbReference type="PANTHER" id="PTHR34478:SF2">
    <property type="entry name" value="MEMBRANE PROTEIN"/>
    <property type="match status" value="1"/>
</dbReference>
<dbReference type="AlphaFoldDB" id="A0A537KNI4"/>
<name>A0A537KNI4_9BACT</name>
<organism evidence="6 7">
    <name type="scientific">Candidatus Segetimicrobium genomatis</name>
    <dbReference type="NCBI Taxonomy" id="2569760"/>
    <lineage>
        <taxon>Bacteria</taxon>
        <taxon>Bacillati</taxon>
        <taxon>Candidatus Sysuimicrobiota</taxon>
        <taxon>Candidatus Sysuimicrobiia</taxon>
        <taxon>Candidatus Sysuimicrobiales</taxon>
        <taxon>Candidatus Segetimicrobiaceae</taxon>
        <taxon>Candidatus Segetimicrobium</taxon>
    </lineage>
</organism>
<dbReference type="Proteomes" id="UP000319353">
    <property type="component" value="Unassembled WGS sequence"/>
</dbReference>
<protein>
    <submittedName>
        <fullName evidence="6">LemA family protein</fullName>
    </submittedName>
</protein>
<evidence type="ECO:0000256" key="4">
    <source>
        <dbReference type="ARBA" id="ARBA00022989"/>
    </source>
</evidence>
<keyword evidence="5" id="KW-0472">Membrane</keyword>
<accession>A0A537KNI4</accession>
<evidence type="ECO:0000256" key="3">
    <source>
        <dbReference type="ARBA" id="ARBA00022692"/>
    </source>
</evidence>
<dbReference type="PANTHER" id="PTHR34478">
    <property type="entry name" value="PROTEIN LEMA"/>
    <property type="match status" value="1"/>
</dbReference>
<dbReference type="GO" id="GO:0016020">
    <property type="term" value="C:membrane"/>
    <property type="evidence" value="ECO:0007669"/>
    <property type="project" value="UniProtKB-SubCell"/>
</dbReference>
<dbReference type="EMBL" id="VBAL01000217">
    <property type="protein sequence ID" value="TMI97283.1"/>
    <property type="molecule type" value="Genomic_DNA"/>
</dbReference>
<gene>
    <name evidence="6" type="ORF">E6H01_13315</name>
</gene>
<proteinExistence type="inferred from homology"/>
<keyword evidence="4" id="KW-1133">Transmembrane helix</keyword>
<dbReference type="Pfam" id="PF04011">
    <property type="entry name" value="LemA"/>
    <property type="match status" value="1"/>
</dbReference>
<comment type="caution">
    <text evidence="6">The sequence shown here is derived from an EMBL/GenBank/DDBJ whole genome shotgun (WGS) entry which is preliminary data.</text>
</comment>
<evidence type="ECO:0000256" key="2">
    <source>
        <dbReference type="ARBA" id="ARBA00008854"/>
    </source>
</evidence>
<dbReference type="InterPro" id="IPR007156">
    <property type="entry name" value="MamQ_LemA"/>
</dbReference>
<sequence length="196" mass="21436">MGSVILLILVAVIVIWMIGAYNGLISLKNQTLNAFKQIDVQLKRRHDLIPNLVNAVKGAMDFEKSTLEAVIQARNQAVKISAGAAGPEGMKQISQAENALSGALSRLMVVVEQYPQLKATGNIGQLQEELTSTENRIAFARQLYNDTATQYNTKQQQFPTTLVAGLAKAQTAELWETEDQAERAVPQVDLSMKPKA</sequence>
<reference evidence="6 7" key="1">
    <citation type="journal article" date="2019" name="Nat. Microbiol.">
        <title>Mediterranean grassland soil C-N compound turnover is dependent on rainfall and depth, and is mediated by genomically divergent microorganisms.</title>
        <authorList>
            <person name="Diamond S."/>
            <person name="Andeer P.F."/>
            <person name="Li Z."/>
            <person name="Crits-Christoph A."/>
            <person name="Burstein D."/>
            <person name="Anantharaman K."/>
            <person name="Lane K.R."/>
            <person name="Thomas B.C."/>
            <person name="Pan C."/>
            <person name="Northen T.R."/>
            <person name="Banfield J.F."/>
        </authorList>
    </citation>
    <scope>NUCLEOTIDE SEQUENCE [LARGE SCALE GENOMIC DNA]</scope>
    <source>
        <strain evidence="6">NP_4</strain>
    </source>
</reference>
<comment type="subcellular location">
    <subcellularLocation>
        <location evidence="1">Membrane</location>
        <topology evidence="1">Single-pass membrane protein</topology>
    </subcellularLocation>
</comment>
<comment type="similarity">
    <text evidence="2">Belongs to the LemA family.</text>
</comment>
<dbReference type="SUPFAM" id="SSF140478">
    <property type="entry name" value="LemA-like"/>
    <property type="match status" value="1"/>
</dbReference>
<evidence type="ECO:0000256" key="5">
    <source>
        <dbReference type="ARBA" id="ARBA00023136"/>
    </source>
</evidence>
<evidence type="ECO:0000313" key="6">
    <source>
        <dbReference type="EMBL" id="TMI97283.1"/>
    </source>
</evidence>
<evidence type="ECO:0000256" key="1">
    <source>
        <dbReference type="ARBA" id="ARBA00004167"/>
    </source>
</evidence>
<dbReference type="InterPro" id="IPR023353">
    <property type="entry name" value="LemA-like_dom_sf"/>
</dbReference>
<dbReference type="Gene3D" id="1.20.1440.20">
    <property type="entry name" value="LemA-like domain"/>
    <property type="match status" value="1"/>
</dbReference>
<keyword evidence="3" id="KW-0812">Transmembrane</keyword>